<protein>
    <submittedName>
        <fullName evidence="1">Uncharacterized protein</fullName>
    </submittedName>
</protein>
<organism evidence="1 2">
    <name type="scientific">Intoshia linei</name>
    <dbReference type="NCBI Taxonomy" id="1819745"/>
    <lineage>
        <taxon>Eukaryota</taxon>
        <taxon>Metazoa</taxon>
        <taxon>Spiralia</taxon>
        <taxon>Lophotrochozoa</taxon>
        <taxon>Mesozoa</taxon>
        <taxon>Orthonectida</taxon>
        <taxon>Rhopaluridae</taxon>
        <taxon>Intoshia</taxon>
    </lineage>
</organism>
<sequence>MLEEIEPIELNWDDIQVNNEEIRMTRFQALIRQPSVTPEIVMSQLNVQIEEYIAMERAAGLDSIMNF</sequence>
<name>A0A177ATM2_9BILA</name>
<dbReference type="AlphaFoldDB" id="A0A177ATM2"/>
<gene>
    <name evidence="1" type="ORF">A3Q56_07566</name>
</gene>
<proteinExistence type="predicted"/>
<evidence type="ECO:0000313" key="2">
    <source>
        <dbReference type="Proteomes" id="UP000078046"/>
    </source>
</evidence>
<dbReference type="Proteomes" id="UP000078046">
    <property type="component" value="Unassembled WGS sequence"/>
</dbReference>
<dbReference type="EMBL" id="LWCA01001654">
    <property type="protein sequence ID" value="OAF64723.1"/>
    <property type="molecule type" value="Genomic_DNA"/>
</dbReference>
<keyword evidence="2" id="KW-1185">Reference proteome</keyword>
<reference evidence="1 2" key="1">
    <citation type="submission" date="2016-04" db="EMBL/GenBank/DDBJ databases">
        <title>The genome of Intoshia linei affirms orthonectids as highly simplified spiralians.</title>
        <authorList>
            <person name="Mikhailov K.V."/>
            <person name="Slusarev G.S."/>
            <person name="Nikitin M.A."/>
            <person name="Logacheva M.D."/>
            <person name="Penin A."/>
            <person name="Aleoshin V."/>
            <person name="Panchin Y.V."/>
        </authorList>
    </citation>
    <scope>NUCLEOTIDE SEQUENCE [LARGE SCALE GENOMIC DNA]</scope>
    <source>
        <strain evidence="1">Intl2013</strain>
        <tissue evidence="1">Whole animal</tissue>
    </source>
</reference>
<accession>A0A177ATM2</accession>
<evidence type="ECO:0000313" key="1">
    <source>
        <dbReference type="EMBL" id="OAF64723.1"/>
    </source>
</evidence>
<comment type="caution">
    <text evidence="1">The sequence shown here is derived from an EMBL/GenBank/DDBJ whole genome shotgun (WGS) entry which is preliminary data.</text>
</comment>